<feature type="non-terminal residue" evidence="2">
    <location>
        <position position="270"/>
    </location>
</feature>
<keyword evidence="3" id="KW-1185">Reference proteome</keyword>
<dbReference type="AlphaFoldDB" id="A0A091T0L5"/>
<accession>A0A091T0L5</accession>
<dbReference type="EMBL" id="KK939502">
    <property type="protein sequence ID" value="KFQ49584.1"/>
    <property type="molecule type" value="Genomic_DNA"/>
</dbReference>
<feature type="compositionally biased region" description="Basic and acidic residues" evidence="1">
    <location>
        <begin position="243"/>
        <end position="253"/>
    </location>
</feature>
<evidence type="ECO:0000256" key="1">
    <source>
        <dbReference type="SAM" id="MobiDB-lite"/>
    </source>
</evidence>
<proteinExistence type="predicted"/>
<evidence type="ECO:0000313" key="3">
    <source>
        <dbReference type="Proteomes" id="UP000053840"/>
    </source>
</evidence>
<feature type="compositionally biased region" description="Low complexity" evidence="1">
    <location>
        <begin position="96"/>
        <end position="107"/>
    </location>
</feature>
<organism evidence="2 3">
    <name type="scientific">Nestor notabilis</name>
    <name type="common">Kea</name>
    <dbReference type="NCBI Taxonomy" id="176057"/>
    <lineage>
        <taxon>Eukaryota</taxon>
        <taxon>Metazoa</taxon>
        <taxon>Chordata</taxon>
        <taxon>Craniata</taxon>
        <taxon>Vertebrata</taxon>
        <taxon>Euteleostomi</taxon>
        <taxon>Archelosauria</taxon>
        <taxon>Archosauria</taxon>
        <taxon>Dinosauria</taxon>
        <taxon>Saurischia</taxon>
        <taxon>Theropoda</taxon>
        <taxon>Coelurosauria</taxon>
        <taxon>Aves</taxon>
        <taxon>Neognathae</taxon>
        <taxon>Neoaves</taxon>
        <taxon>Telluraves</taxon>
        <taxon>Australaves</taxon>
        <taxon>Psittaciformes</taxon>
        <taxon>Psittacidae</taxon>
        <taxon>Nestor</taxon>
    </lineage>
</organism>
<name>A0A091T0L5_NESNO</name>
<feature type="non-terminal residue" evidence="2">
    <location>
        <position position="1"/>
    </location>
</feature>
<gene>
    <name evidence="2" type="ORF">N333_01801</name>
</gene>
<evidence type="ECO:0000313" key="2">
    <source>
        <dbReference type="EMBL" id="KFQ49584.1"/>
    </source>
</evidence>
<feature type="compositionally biased region" description="Basic and acidic residues" evidence="1">
    <location>
        <begin position="25"/>
        <end position="38"/>
    </location>
</feature>
<sequence length="270" mass="29500">TSIEGKQGLAKESGRKNNHRGAKKLLLEHSTSRDKMDLSKGNSRQTTTSQAVSSTSLQALPEDGKSETPEEQQCVLLEVAPSAKENRSRVGRKKITSSTSKETSSISLREKPVLPKDRGQKMILKEDEDTSLESNSSQENRRQLRNKSKKVEFKLKAATSHCKSGDLPENGKASETQGVYLASTGSEENHQSGKGEEVTPAPKATPPSRKRKHQLPADDLPSKKLKSENDGNPALQKGKRSKAKEEPEGDVRATRSAGGMDRKTRSSTRT</sequence>
<dbReference type="Proteomes" id="UP000053840">
    <property type="component" value="Unassembled WGS sequence"/>
</dbReference>
<protein>
    <submittedName>
        <fullName evidence="2">Uncharacterized protein</fullName>
    </submittedName>
</protein>
<feature type="compositionally biased region" description="Low complexity" evidence="1">
    <location>
        <begin position="45"/>
        <end position="60"/>
    </location>
</feature>
<reference evidence="2 3" key="1">
    <citation type="submission" date="2014-04" db="EMBL/GenBank/DDBJ databases">
        <title>Genome evolution of avian class.</title>
        <authorList>
            <person name="Zhang G."/>
            <person name="Li C."/>
        </authorList>
    </citation>
    <scope>NUCLEOTIDE SEQUENCE [LARGE SCALE GENOMIC DNA]</scope>
    <source>
        <strain evidence="2">BGI_N333</strain>
    </source>
</reference>
<feature type="compositionally biased region" description="Basic and acidic residues" evidence="1">
    <location>
        <begin position="108"/>
        <end position="125"/>
    </location>
</feature>
<feature type="compositionally biased region" description="Basic and acidic residues" evidence="1">
    <location>
        <begin position="220"/>
        <end position="229"/>
    </location>
</feature>
<feature type="compositionally biased region" description="Basic and acidic residues" evidence="1">
    <location>
        <begin position="187"/>
        <end position="197"/>
    </location>
</feature>
<feature type="region of interest" description="Disordered" evidence="1">
    <location>
        <begin position="1"/>
        <end position="270"/>
    </location>
</feature>